<sequence length="886" mass="103255">MRILKAEITGFGRYHDQVIEFSQGNQLLFGNNEIGKSTLYQFIAAMLFGFPKRTAKKKDYTPKNGAAYGGRLWLVVEPYGEVMIERYRQIDRGRAKVHFNGQTGDEEMLAQLLQPLNQTLFFDVFTFQQEQLAQIDKLQENELHQALISLGISGSQKMLQQVARYEAINQQNYKPRGQKLPLNQALKRLEKLQEKIAQKESEEHRLQQQYQQISQIQKELRQLEEQQQVQSDAYQAVQQQISHWPLYEEWQQLSSQPAAVAEKDAQEISRFYQTYQHLTEDIHQKEAELDRLEQGQASDKYFFYLDNEHLITQILQKQVEMARLMDRQEQALEKEQQARMALNQLINRRQWSKESPPLQTEQIQEQLMNLEQSDYQLEEANKRLEWLEEKENHLQHALSRLEQAHPGLMGEQKMAIPMVPLVGGLVACVAAFFLPSPWRWLCIAAGTVGIGLAIWEAMKQRPHKQGDSKKQWQELLLQTDLVASEIADLTEANNLQKQQNERWRQALQPFFGTEPYHRWPVFLLQYQEDVTNYQLYAHQLREAKEQLQEVTEQLQPYQAMFTPFADWLPLQNKTILEQAQLLHEFNEEMQAVKLARLQQPSTLLAQQLARKKAERTALLAASQEILSQVGIDQPAEISLWLKQWETHQRAAKREAELAVMLDPIFPEPITQEELLEKKTQVVQKQKELHQLSRQKAEQRQRLELEVAASQKSGTLSQLYQEESELRAKIEELALAWSSRQLAASVLSDLTTELSEQQLPQLLEKASIYFRLLSNDRYHQVTLHEGQLVASNASDSYSIIDLSTGTKDQLIMAIRFGYLALQQNHPLSPIIIDDGWLHYDSARKERLAELFAEFGQYYQVICLSSDQEMVSYYHKYQQSVQELSQRM</sequence>
<evidence type="ECO:0000259" key="2">
    <source>
        <dbReference type="Pfam" id="PF13514"/>
    </source>
</evidence>
<reference evidence="5 6" key="1">
    <citation type="submission" date="2020-03" db="EMBL/GenBank/DDBJ databases">
        <title>Characterization of ganglioside-mimicking enterococci.</title>
        <authorList>
            <person name="Patry R.T."/>
            <person name="Nothaft H."/>
            <person name="Bridger R."/>
            <person name="Shajahan A."/>
            <person name="Huynh S."/>
            <person name="Sanchez S."/>
            <person name="Azadi P."/>
            <person name="Cooper K."/>
            <person name="Miller W.G."/>
            <person name="Parker C.T."/>
            <person name="Wells L."/>
            <person name="Szymanski C.M."/>
        </authorList>
    </citation>
    <scope>NUCLEOTIDE SEQUENCE [LARGE SCALE GENOMIC DNA]</scope>
    <source>
        <strain evidence="5 6">EGM181</strain>
    </source>
</reference>
<dbReference type="PANTHER" id="PTHR41259">
    <property type="entry name" value="DOUBLE-STRAND BREAK REPAIR RAD50 ATPASE, PUTATIVE-RELATED"/>
    <property type="match status" value="1"/>
</dbReference>
<feature type="coiled-coil region" evidence="1">
    <location>
        <begin position="674"/>
        <end position="735"/>
    </location>
</feature>
<dbReference type="AlphaFoldDB" id="A0A2K3QWF7"/>
<dbReference type="EMBL" id="JASUBT010000012">
    <property type="protein sequence ID" value="MDL4936977.1"/>
    <property type="molecule type" value="Genomic_DNA"/>
</dbReference>
<evidence type="ECO:0000256" key="1">
    <source>
        <dbReference type="SAM" id="Coils"/>
    </source>
</evidence>
<proteinExistence type="predicted"/>
<dbReference type="SUPFAM" id="SSF52540">
    <property type="entry name" value="P-loop containing nucleoside triphosphate hydrolases"/>
    <property type="match status" value="1"/>
</dbReference>
<dbReference type="Proteomes" id="UP001241571">
    <property type="component" value="Unassembled WGS sequence"/>
</dbReference>
<accession>A0A2K3QWF7</accession>
<evidence type="ECO:0000313" key="4">
    <source>
        <dbReference type="EMBL" id="MDL4936977.1"/>
    </source>
</evidence>
<dbReference type="Proteomes" id="UP000571857">
    <property type="component" value="Unassembled WGS sequence"/>
</dbReference>
<dbReference type="Pfam" id="PF13514">
    <property type="entry name" value="AAA_27"/>
    <property type="match status" value="1"/>
</dbReference>
<dbReference type="PANTHER" id="PTHR41259:SF1">
    <property type="entry name" value="DOUBLE-STRAND BREAK REPAIR RAD50 ATPASE, PUTATIVE-RELATED"/>
    <property type="match status" value="1"/>
</dbReference>
<evidence type="ECO:0000313" key="7">
    <source>
        <dbReference type="Proteomes" id="UP000571857"/>
    </source>
</evidence>
<dbReference type="EMBL" id="CP050485">
    <property type="protein sequence ID" value="QOG25981.1"/>
    <property type="molecule type" value="Genomic_DNA"/>
</dbReference>
<reference evidence="4 8" key="3">
    <citation type="submission" date="2023-06" db="EMBL/GenBank/DDBJ databases">
        <title>Acute promotion of culturable opportunistic pathogens and persistent increase of antibiotic resistance following antibiotic exposure in mouse gut microbiota.</title>
        <authorList>
            <person name="Li L."/>
            <person name="Wang B."/>
            <person name="Sun Y."/>
            <person name="Wang M."/>
            <person name="Xu H."/>
        </authorList>
    </citation>
    <scope>NUCLEOTIDE SEQUENCE [LARGE SCALE GENOMIC DNA]</scope>
    <source>
        <strain evidence="4 8">CRI2_2</strain>
    </source>
</reference>
<name>A0A2K3QWF7_ENTGA</name>
<dbReference type="Gene3D" id="3.40.50.300">
    <property type="entry name" value="P-loop containing nucleotide triphosphate hydrolases"/>
    <property type="match status" value="2"/>
</dbReference>
<feature type="coiled-coil region" evidence="1">
    <location>
        <begin position="533"/>
        <end position="560"/>
    </location>
</feature>
<evidence type="ECO:0000313" key="6">
    <source>
        <dbReference type="Proteomes" id="UP000516696"/>
    </source>
</evidence>
<dbReference type="RefSeq" id="WP_103300287.1">
    <property type="nucleotide sequence ID" value="NZ_CAKOCH010000003.1"/>
</dbReference>
<dbReference type="InterPro" id="IPR027417">
    <property type="entry name" value="P-loop_NTPase"/>
</dbReference>
<dbReference type="InterPro" id="IPR038734">
    <property type="entry name" value="YhaN_AAA"/>
</dbReference>
<organism evidence="3 7">
    <name type="scientific">Enterococcus gallinarum</name>
    <dbReference type="NCBI Taxonomy" id="1353"/>
    <lineage>
        <taxon>Bacteria</taxon>
        <taxon>Bacillati</taxon>
        <taxon>Bacillota</taxon>
        <taxon>Bacilli</taxon>
        <taxon>Lactobacillales</taxon>
        <taxon>Enterococcaceae</taxon>
        <taxon>Enterococcus</taxon>
    </lineage>
</organism>
<evidence type="ECO:0000313" key="3">
    <source>
        <dbReference type="EMBL" id="MBA0972001.1"/>
    </source>
</evidence>
<gene>
    <name evidence="5" type="ORF">EGM181_01215</name>
    <name evidence="3" type="ORF">HWH42_05215</name>
    <name evidence="4" type="ORF">QRX88_14820</name>
</gene>
<feature type="domain" description="YhaN AAA" evidence="2">
    <location>
        <begin position="1"/>
        <end position="202"/>
    </location>
</feature>
<protein>
    <submittedName>
        <fullName evidence="3">AAA family ATPase</fullName>
    </submittedName>
</protein>
<feature type="coiled-coil region" evidence="1">
    <location>
        <begin position="182"/>
        <end position="240"/>
    </location>
</feature>
<keyword evidence="1" id="KW-0175">Coiled coil</keyword>
<feature type="coiled-coil region" evidence="1">
    <location>
        <begin position="325"/>
        <end position="404"/>
    </location>
</feature>
<evidence type="ECO:0000313" key="8">
    <source>
        <dbReference type="Proteomes" id="UP001241571"/>
    </source>
</evidence>
<reference evidence="3 7" key="2">
    <citation type="submission" date="2020-06" db="EMBL/GenBank/DDBJ databases">
        <title>Crossreactivity between MHC class I-restricted antigens from cancer cells and an enterococcal bacteriophage.</title>
        <authorList>
            <person name="Fluckiger A."/>
            <person name="Daillere R."/>
            <person name="Sassi M."/>
            <person name="Cattoir V."/>
            <person name="Kroemer G."/>
            <person name="Zitvogel L."/>
        </authorList>
    </citation>
    <scope>NUCLEOTIDE SEQUENCE [LARGE SCALE GENOMIC DNA]</scope>
    <source>
        <strain evidence="3 7">EG4</strain>
    </source>
</reference>
<dbReference type="Proteomes" id="UP000516696">
    <property type="component" value="Chromosome"/>
</dbReference>
<evidence type="ECO:0000313" key="5">
    <source>
        <dbReference type="EMBL" id="QOG25981.1"/>
    </source>
</evidence>
<dbReference type="EMBL" id="JABXJK010000013">
    <property type="protein sequence ID" value="MBA0972001.1"/>
    <property type="molecule type" value="Genomic_DNA"/>
</dbReference>